<proteinExistence type="predicted"/>
<name>D9SRW1_CLOC7</name>
<dbReference type="OrthoDB" id="9904427at2"/>
<organism evidence="2 3">
    <name type="scientific">Clostridium cellulovorans (strain ATCC 35296 / DSM 3052 / OCM 3 / 743B)</name>
    <dbReference type="NCBI Taxonomy" id="573061"/>
    <lineage>
        <taxon>Bacteria</taxon>
        <taxon>Bacillati</taxon>
        <taxon>Bacillota</taxon>
        <taxon>Clostridia</taxon>
        <taxon>Eubacteriales</taxon>
        <taxon>Clostridiaceae</taxon>
        <taxon>Clostridium</taxon>
    </lineage>
</organism>
<evidence type="ECO:0000313" key="2">
    <source>
        <dbReference type="EMBL" id="ADL50478.1"/>
    </source>
</evidence>
<reference evidence="2 3" key="1">
    <citation type="submission" date="2010-08" db="EMBL/GenBank/DDBJ databases">
        <title>Complete sequence of Clostridium cellulovorans 743B.</title>
        <authorList>
            <consortium name="US DOE Joint Genome Institute"/>
            <person name="Lucas S."/>
            <person name="Copeland A."/>
            <person name="Lapidus A."/>
            <person name="Cheng J.-F."/>
            <person name="Bruce D."/>
            <person name="Goodwin L."/>
            <person name="Pitluck S."/>
            <person name="Chertkov O."/>
            <person name="Detter J.C."/>
            <person name="Han C."/>
            <person name="Tapia R."/>
            <person name="Land M."/>
            <person name="Hauser L."/>
            <person name="Chang Y.-J."/>
            <person name="Jeffries C."/>
            <person name="Kyrpides N."/>
            <person name="Ivanova N."/>
            <person name="Mikhailova N."/>
            <person name="Hemme C.L."/>
            <person name="Woyke T."/>
        </authorList>
    </citation>
    <scope>NUCLEOTIDE SEQUENCE [LARGE SCALE GENOMIC DNA]</scope>
    <source>
        <strain evidence="3">ATCC 35296 / DSM 3052 / OCM 3 / 743B</strain>
    </source>
</reference>
<feature type="coiled-coil region" evidence="1">
    <location>
        <begin position="289"/>
        <end position="382"/>
    </location>
</feature>
<protein>
    <submittedName>
        <fullName evidence="2">Uncharacterized protein</fullName>
    </submittedName>
</protein>
<dbReference type="Proteomes" id="UP000002730">
    <property type="component" value="Chromosome"/>
</dbReference>
<dbReference type="RefSeq" id="WP_010074740.1">
    <property type="nucleotide sequence ID" value="NC_014393.1"/>
</dbReference>
<dbReference type="KEGG" id="ccb:Clocel_0707"/>
<gene>
    <name evidence="2" type="ordered locus">Clocel_0707</name>
</gene>
<dbReference type="EMBL" id="CP002160">
    <property type="protein sequence ID" value="ADL50478.1"/>
    <property type="molecule type" value="Genomic_DNA"/>
</dbReference>
<accession>D9SRW1</accession>
<dbReference type="AlphaFoldDB" id="D9SRW1"/>
<keyword evidence="3" id="KW-1185">Reference proteome</keyword>
<keyword evidence="1" id="KW-0175">Coiled coil</keyword>
<dbReference type="HOGENOM" id="CLU_682778_0_0_9"/>
<evidence type="ECO:0000313" key="3">
    <source>
        <dbReference type="Proteomes" id="UP000002730"/>
    </source>
</evidence>
<sequence length="403" mass="46785">MSLINLDLSNSITTNYPIPNNLLENKTDTIEVTNKLNNTDQVVFSIDYSNNEVSAILNKIKTSFDDQKSVNKDPSLIEYTTSYSELLKNINSNTNFDDSTKAKLTTILDSSYDSSATKKAQEITHEAANFFNAAYRAKQIYDKEKAPLGVQGINLYNEEDAQKTITNMLLGAKTFYKNNTVADEEQLETFLQNSFSETTSIEKLGYKDFKLLQNSLDILHNEKSYEANSIAEHNVVRETLSTKAIEYLKDQDASSILTDTFERASLQNNRYHKRIEIYGKIRYEYEKLLENLGLDRANKEAMLEELKKKRQNMIEEYNKEMEKLKRDSHKLYLLNNMLGKNDVKYDPMETLTKNHDEQLKLNEKQQNELQENLTTMKEYIKETAEKYEKFMKNPAETIDAYFE</sequence>
<evidence type="ECO:0000256" key="1">
    <source>
        <dbReference type="SAM" id="Coils"/>
    </source>
</evidence>